<feature type="domain" description="Retrovirus-related Pol polyprotein from transposon TNT 1-94-like beta-barrel" evidence="7">
    <location>
        <begin position="692"/>
        <end position="739"/>
    </location>
</feature>
<dbReference type="CDD" id="cd09272">
    <property type="entry name" value="RNase_HI_RT_Ty1"/>
    <property type="match status" value="1"/>
</dbReference>
<evidence type="ECO:0000259" key="5">
    <source>
        <dbReference type="Pfam" id="PF07727"/>
    </source>
</evidence>
<dbReference type="InterPro" id="IPR036397">
    <property type="entry name" value="RNaseH_sf"/>
</dbReference>
<keyword evidence="2" id="KW-0479">Metal-binding</keyword>
<sequence>MFVYEYNLISRRYSDTKKALITTPSDFPILTAFFSNNIVHDLQENPDDEADDRTSEDYLRDSDIEFHERALLANLKRFTKRKNKFSIQKANDDTECYKYGKKRKDHARNGGWIDITMKKVNILLSMDKDSEWQNYLKYINIDLKEPIWYLDSGCLRSMTGAKSYRHKYVEKPGPKSLKLPQENHVPKVVALNEPDIPHTKNAEGPPDLINTKKSHEQNVQIKQTITQSNEGPSWNNTEVLASIIESLVLDVPQSQVSNQASTSSHLVPQNRWSNDQHIEHVNIIADHDKGMLTRSMTTKLTAASAIECLFANFLSKIEPKRNKKDEHGITTKNKARLVVQGYSQEEGIDYDETFIPVARMDSIRIFLAFATYVNFIVFQMDVKSAFLNDKLKKEVCVKPPLGFESSDFPDYVCKLDKALYGLKQAPKACSSMKTPMVPPNSLGLDLAGKPSNPKESHIIAAKRILRKSTSGAYQILGGKLVCWSTKKQQSVAMSSVEAEYVAAIRCCASILWMKSQLSDYDIHYNMAPIFCDNTNAIAISNNPVLYSRTKHIDISYPQTAPAYIDIFKFLMNRLLAKAFTKIPSVAYQNFLREFWCTTTSYDPNPPINDFEARPFKEYLIKFSMMNCKKPLILEYKIFVESTGLDYAKDTYVSHPSPEAVKAKLAKIIKNLILLDRTPVMTNSFLVVQIVLWYLDSDCSKHMTGDRSQLTNFVDKFMGSIKFGNDHMAKIIGYGDYQIGNNLYNLSLRDMITSSPMCLLSKASKTKSWLWHQRLSHLNFGAINHLARQGLVRGLPKLKFKKDHLCSACVMGKSKKKSYKPKSEDTNQEKLYLLHMDLCRPMRVKSVYGKKYILVIVDDYSRFTWVKFLRSKDEAPNFIIKFLKMIQVGISYETSVARSTHQNGVVKRRNRTLIEAVRTISGPTLHEITPATISLRLVPNPTSSTSFVPPSRTDWDMLFQPLFDELLTPLPSVDHAAPEVIAPIAKVVALEPAASTGSPSSITVDQDVPSAGNPQITPKPQSSIIPNDVEDDNHELDVTHTNNDPFFGLPILEVSSGQSSSTDIIHTIVQPDHQILEPNSKWTKDHPLENIIGELARPVSTRLQLHEKALFIYYNAILTSVEPKTYKDALN</sequence>
<protein>
    <submittedName>
        <fullName evidence="8">Retrovirus-related Pol polyprotein from transposon TNT 1-94</fullName>
    </submittedName>
</protein>
<dbReference type="AlphaFoldDB" id="A0A6L2JRF4"/>
<accession>A0A6L2JRF4</accession>
<keyword evidence="3" id="KW-0378">Hydrolase</keyword>
<evidence type="ECO:0000259" key="7">
    <source>
        <dbReference type="Pfam" id="PF22936"/>
    </source>
</evidence>
<comment type="caution">
    <text evidence="8">The sequence shown here is derived from an EMBL/GenBank/DDBJ whole genome shotgun (WGS) entry which is preliminary data.</text>
</comment>
<dbReference type="Pfam" id="PF13976">
    <property type="entry name" value="gag_pre-integrs"/>
    <property type="match status" value="1"/>
</dbReference>
<dbReference type="InterPro" id="IPR013103">
    <property type="entry name" value="RVT_2"/>
</dbReference>
<dbReference type="InterPro" id="IPR025724">
    <property type="entry name" value="GAG-pre-integrase_dom"/>
</dbReference>
<dbReference type="Gene3D" id="3.30.420.10">
    <property type="entry name" value="Ribonuclease H-like superfamily/Ribonuclease H"/>
    <property type="match status" value="1"/>
</dbReference>
<evidence type="ECO:0000256" key="3">
    <source>
        <dbReference type="ARBA" id="ARBA00022801"/>
    </source>
</evidence>
<name>A0A6L2JRF4_TANCI</name>
<reference evidence="8" key="1">
    <citation type="journal article" date="2019" name="Sci. Rep.">
        <title>Draft genome of Tanacetum cinerariifolium, the natural source of mosquito coil.</title>
        <authorList>
            <person name="Yamashiro T."/>
            <person name="Shiraishi A."/>
            <person name="Satake H."/>
            <person name="Nakayama K."/>
        </authorList>
    </citation>
    <scope>NUCLEOTIDE SEQUENCE</scope>
</reference>
<feature type="region of interest" description="Disordered" evidence="4">
    <location>
        <begin position="994"/>
        <end position="1023"/>
    </location>
</feature>
<proteinExistence type="predicted"/>
<evidence type="ECO:0000313" key="8">
    <source>
        <dbReference type="EMBL" id="GEU39269.1"/>
    </source>
</evidence>
<dbReference type="Pfam" id="PF07727">
    <property type="entry name" value="RVT_2"/>
    <property type="match status" value="1"/>
</dbReference>
<keyword evidence="1" id="KW-0645">Protease</keyword>
<feature type="compositionally biased region" description="Polar residues" evidence="4">
    <location>
        <begin position="994"/>
        <end position="1003"/>
    </location>
</feature>
<organism evidence="8">
    <name type="scientific">Tanacetum cinerariifolium</name>
    <name type="common">Dalmatian daisy</name>
    <name type="synonym">Chrysanthemum cinerariifolium</name>
    <dbReference type="NCBI Taxonomy" id="118510"/>
    <lineage>
        <taxon>Eukaryota</taxon>
        <taxon>Viridiplantae</taxon>
        <taxon>Streptophyta</taxon>
        <taxon>Embryophyta</taxon>
        <taxon>Tracheophyta</taxon>
        <taxon>Spermatophyta</taxon>
        <taxon>Magnoliopsida</taxon>
        <taxon>eudicotyledons</taxon>
        <taxon>Gunneridae</taxon>
        <taxon>Pentapetalae</taxon>
        <taxon>asterids</taxon>
        <taxon>campanulids</taxon>
        <taxon>Asterales</taxon>
        <taxon>Asteraceae</taxon>
        <taxon>Asteroideae</taxon>
        <taxon>Anthemideae</taxon>
        <taxon>Anthemidinae</taxon>
        <taxon>Tanacetum</taxon>
    </lineage>
</organism>
<dbReference type="InterPro" id="IPR054722">
    <property type="entry name" value="PolX-like_BBD"/>
</dbReference>
<feature type="domain" description="Reverse transcriptase Ty1/copia-type" evidence="5">
    <location>
        <begin position="323"/>
        <end position="429"/>
    </location>
</feature>
<dbReference type="PANTHER" id="PTHR42648">
    <property type="entry name" value="TRANSPOSASE, PUTATIVE-RELATED"/>
    <property type="match status" value="1"/>
</dbReference>
<dbReference type="GO" id="GO:0008233">
    <property type="term" value="F:peptidase activity"/>
    <property type="evidence" value="ECO:0007669"/>
    <property type="project" value="UniProtKB-KW"/>
</dbReference>
<evidence type="ECO:0000256" key="4">
    <source>
        <dbReference type="SAM" id="MobiDB-lite"/>
    </source>
</evidence>
<dbReference type="GO" id="GO:0046872">
    <property type="term" value="F:metal ion binding"/>
    <property type="evidence" value="ECO:0007669"/>
    <property type="project" value="UniProtKB-KW"/>
</dbReference>
<dbReference type="PANTHER" id="PTHR42648:SF32">
    <property type="entry name" value="RIBONUCLEASE H-LIKE DOMAIN, GAG-PRE-INTEGRASE DOMAIN PROTEIN-RELATED"/>
    <property type="match status" value="1"/>
</dbReference>
<feature type="domain" description="GAG-pre-integrase" evidence="6">
    <location>
        <begin position="741"/>
        <end position="813"/>
    </location>
</feature>
<dbReference type="Pfam" id="PF22936">
    <property type="entry name" value="Pol_BBD"/>
    <property type="match status" value="1"/>
</dbReference>
<gene>
    <name evidence="8" type="ORF">Tci_011247</name>
</gene>
<dbReference type="GO" id="GO:0006508">
    <property type="term" value="P:proteolysis"/>
    <property type="evidence" value="ECO:0007669"/>
    <property type="project" value="UniProtKB-KW"/>
</dbReference>
<dbReference type="EMBL" id="BKCJ010001152">
    <property type="protein sequence ID" value="GEU39269.1"/>
    <property type="molecule type" value="Genomic_DNA"/>
</dbReference>
<evidence type="ECO:0000256" key="2">
    <source>
        <dbReference type="ARBA" id="ARBA00022723"/>
    </source>
</evidence>
<evidence type="ECO:0000259" key="6">
    <source>
        <dbReference type="Pfam" id="PF13976"/>
    </source>
</evidence>
<feature type="compositionally biased region" description="Polar residues" evidence="4">
    <location>
        <begin position="1011"/>
        <end position="1023"/>
    </location>
</feature>
<dbReference type="SUPFAM" id="SSF53098">
    <property type="entry name" value="Ribonuclease H-like"/>
    <property type="match status" value="1"/>
</dbReference>
<dbReference type="InterPro" id="IPR012337">
    <property type="entry name" value="RNaseH-like_sf"/>
</dbReference>
<dbReference type="GO" id="GO:0003676">
    <property type="term" value="F:nucleic acid binding"/>
    <property type="evidence" value="ECO:0007669"/>
    <property type="project" value="InterPro"/>
</dbReference>
<dbReference type="InterPro" id="IPR039537">
    <property type="entry name" value="Retrotran_Ty1/copia-like"/>
</dbReference>
<evidence type="ECO:0000256" key="1">
    <source>
        <dbReference type="ARBA" id="ARBA00022670"/>
    </source>
</evidence>